<protein>
    <submittedName>
        <fullName evidence="2">Uncharacterized protein</fullName>
    </submittedName>
</protein>
<proteinExistence type="predicted"/>
<feature type="region of interest" description="Disordered" evidence="1">
    <location>
        <begin position="69"/>
        <end position="89"/>
    </location>
</feature>
<evidence type="ECO:0000313" key="2">
    <source>
        <dbReference type="EMBL" id="KAK2114662.1"/>
    </source>
</evidence>
<evidence type="ECO:0000256" key="1">
    <source>
        <dbReference type="SAM" id="MobiDB-lite"/>
    </source>
</evidence>
<evidence type="ECO:0000313" key="3">
    <source>
        <dbReference type="Proteomes" id="UP001266305"/>
    </source>
</evidence>
<reference evidence="2 3" key="1">
    <citation type="submission" date="2023-05" db="EMBL/GenBank/DDBJ databases">
        <title>B98-5 Cell Line De Novo Hybrid Assembly: An Optical Mapping Approach.</title>
        <authorList>
            <person name="Kananen K."/>
            <person name="Auerbach J.A."/>
            <person name="Kautto E."/>
            <person name="Blachly J.S."/>
        </authorList>
    </citation>
    <scope>NUCLEOTIDE SEQUENCE [LARGE SCALE GENOMIC DNA]</scope>
    <source>
        <strain evidence="2">B95-8</strain>
        <tissue evidence="2">Cell line</tissue>
    </source>
</reference>
<accession>A0ABQ9VZ49</accession>
<gene>
    <name evidence="2" type="ORF">P7K49_008928</name>
</gene>
<name>A0ABQ9VZ49_SAGOE</name>
<dbReference type="EMBL" id="JASSZA010000004">
    <property type="protein sequence ID" value="KAK2114662.1"/>
    <property type="molecule type" value="Genomic_DNA"/>
</dbReference>
<organism evidence="2 3">
    <name type="scientific">Saguinus oedipus</name>
    <name type="common">Cotton-top tamarin</name>
    <name type="synonym">Oedipomidas oedipus</name>
    <dbReference type="NCBI Taxonomy" id="9490"/>
    <lineage>
        <taxon>Eukaryota</taxon>
        <taxon>Metazoa</taxon>
        <taxon>Chordata</taxon>
        <taxon>Craniata</taxon>
        <taxon>Vertebrata</taxon>
        <taxon>Euteleostomi</taxon>
        <taxon>Mammalia</taxon>
        <taxon>Eutheria</taxon>
        <taxon>Euarchontoglires</taxon>
        <taxon>Primates</taxon>
        <taxon>Haplorrhini</taxon>
        <taxon>Platyrrhini</taxon>
        <taxon>Cebidae</taxon>
        <taxon>Callitrichinae</taxon>
        <taxon>Saguinus</taxon>
    </lineage>
</organism>
<keyword evidence="3" id="KW-1185">Reference proteome</keyword>
<sequence length="89" mass="9729">MEARPLVVPGENCGHMTLDLLHRVKWGQFYAPSNTAPVPGQYQHAQLRGYSKPAPLTLNHQWDPATLPLSQVSTSTPSSVAIPNPHFSS</sequence>
<dbReference type="Proteomes" id="UP001266305">
    <property type="component" value="Unassembled WGS sequence"/>
</dbReference>
<comment type="caution">
    <text evidence="2">The sequence shown here is derived from an EMBL/GenBank/DDBJ whole genome shotgun (WGS) entry which is preliminary data.</text>
</comment>